<keyword evidence="9 11" id="KW-0472">Membrane</keyword>
<reference evidence="13 14" key="1">
    <citation type="submission" date="2019-10" db="EMBL/GenBank/DDBJ databases">
        <authorList>
            <person name="Dong K."/>
        </authorList>
    </citation>
    <scope>NUCLEOTIDE SEQUENCE [LARGE SCALE GENOMIC DNA]</scope>
    <source>
        <strain evidence="14">dk4302</strain>
    </source>
</reference>
<evidence type="ECO:0000256" key="11">
    <source>
        <dbReference type="PROSITE-ProRule" id="PRU01360"/>
    </source>
</evidence>
<dbReference type="PROSITE" id="PS52016">
    <property type="entry name" value="TONB_DEPENDENT_REC_3"/>
    <property type="match status" value="1"/>
</dbReference>
<feature type="domain" description="TonB-dependent receptor plug" evidence="12">
    <location>
        <begin position="118"/>
        <end position="241"/>
    </location>
</feature>
<dbReference type="GO" id="GO:0015344">
    <property type="term" value="F:siderophore uptake transmembrane transporter activity"/>
    <property type="evidence" value="ECO:0007669"/>
    <property type="project" value="TreeGrafter"/>
</dbReference>
<evidence type="ECO:0000256" key="9">
    <source>
        <dbReference type="ARBA" id="ARBA00023136"/>
    </source>
</evidence>
<dbReference type="NCBIfam" id="TIGR04056">
    <property type="entry name" value="OMP_RagA_SusC"/>
    <property type="match status" value="1"/>
</dbReference>
<dbReference type="EMBL" id="CP045652">
    <property type="protein sequence ID" value="QGA27062.1"/>
    <property type="molecule type" value="Genomic_DNA"/>
</dbReference>
<comment type="subcellular location">
    <subcellularLocation>
        <location evidence="1 11">Cell outer membrane</location>
        <topology evidence="1 11">Multi-pass membrane protein</topology>
    </subcellularLocation>
</comment>
<dbReference type="InterPro" id="IPR023996">
    <property type="entry name" value="TonB-dep_OMP_SusC/RagA"/>
</dbReference>
<keyword evidence="10 11" id="KW-0998">Cell outer membrane</keyword>
<dbReference type="InterPro" id="IPR012910">
    <property type="entry name" value="Plug_dom"/>
</dbReference>
<comment type="similarity">
    <text evidence="11">Belongs to the TonB-dependent receptor family.</text>
</comment>
<dbReference type="InterPro" id="IPR036942">
    <property type="entry name" value="Beta-barrel_TonB_sf"/>
</dbReference>
<dbReference type="InterPro" id="IPR039426">
    <property type="entry name" value="TonB-dep_rcpt-like"/>
</dbReference>
<keyword evidence="8" id="KW-0406">Ion transport</keyword>
<dbReference type="KEGG" id="sphe:GFH32_12355"/>
<dbReference type="Pfam" id="PF07715">
    <property type="entry name" value="Plug"/>
    <property type="match status" value="1"/>
</dbReference>
<evidence type="ECO:0000313" key="13">
    <source>
        <dbReference type="EMBL" id="QGA27062.1"/>
    </source>
</evidence>
<dbReference type="NCBIfam" id="TIGR04057">
    <property type="entry name" value="SusC_RagA_signa"/>
    <property type="match status" value="1"/>
</dbReference>
<proteinExistence type="inferred from homology"/>
<dbReference type="InterPro" id="IPR037066">
    <property type="entry name" value="Plug_dom_sf"/>
</dbReference>
<evidence type="ECO:0000256" key="4">
    <source>
        <dbReference type="ARBA" id="ARBA00022496"/>
    </source>
</evidence>
<keyword evidence="7" id="KW-0408">Iron</keyword>
<evidence type="ECO:0000256" key="6">
    <source>
        <dbReference type="ARBA" id="ARBA00022729"/>
    </source>
</evidence>
<dbReference type="Proteomes" id="UP000326921">
    <property type="component" value="Chromosome"/>
</dbReference>
<dbReference type="PANTHER" id="PTHR32552">
    <property type="entry name" value="FERRICHROME IRON RECEPTOR-RELATED"/>
    <property type="match status" value="1"/>
</dbReference>
<dbReference type="GO" id="GO:0009279">
    <property type="term" value="C:cell outer membrane"/>
    <property type="evidence" value="ECO:0007669"/>
    <property type="project" value="UniProtKB-SubCell"/>
</dbReference>
<gene>
    <name evidence="13" type="ORF">GFH32_12355</name>
</gene>
<evidence type="ECO:0000256" key="2">
    <source>
        <dbReference type="ARBA" id="ARBA00022448"/>
    </source>
</evidence>
<organism evidence="13 14">
    <name type="scientific">Sphingobacterium zhuxiongii</name>
    <dbReference type="NCBI Taxonomy" id="2662364"/>
    <lineage>
        <taxon>Bacteria</taxon>
        <taxon>Pseudomonadati</taxon>
        <taxon>Bacteroidota</taxon>
        <taxon>Sphingobacteriia</taxon>
        <taxon>Sphingobacteriales</taxon>
        <taxon>Sphingobacteriaceae</taxon>
        <taxon>Sphingobacterium</taxon>
    </lineage>
</organism>
<keyword evidence="14" id="KW-1185">Reference proteome</keyword>
<dbReference type="PANTHER" id="PTHR32552:SF89">
    <property type="entry name" value="CATECHOLATE SIDEROPHORE RECEPTOR FIU"/>
    <property type="match status" value="1"/>
</dbReference>
<dbReference type="Gene3D" id="2.40.170.20">
    <property type="entry name" value="TonB-dependent receptor, beta-barrel domain"/>
    <property type="match status" value="1"/>
</dbReference>
<dbReference type="Gene3D" id="2.170.130.10">
    <property type="entry name" value="TonB-dependent receptor, plug domain"/>
    <property type="match status" value="1"/>
</dbReference>
<evidence type="ECO:0000256" key="7">
    <source>
        <dbReference type="ARBA" id="ARBA00023004"/>
    </source>
</evidence>
<dbReference type="SUPFAM" id="SSF49464">
    <property type="entry name" value="Carboxypeptidase regulatory domain-like"/>
    <property type="match status" value="1"/>
</dbReference>
<keyword evidence="6" id="KW-0732">Signal</keyword>
<evidence type="ECO:0000256" key="1">
    <source>
        <dbReference type="ARBA" id="ARBA00004571"/>
    </source>
</evidence>
<evidence type="ECO:0000256" key="8">
    <source>
        <dbReference type="ARBA" id="ARBA00023065"/>
    </source>
</evidence>
<dbReference type="InterPro" id="IPR023997">
    <property type="entry name" value="TonB-dep_OMP_SusC/RagA_CS"/>
</dbReference>
<dbReference type="Pfam" id="PF13715">
    <property type="entry name" value="CarbopepD_reg_2"/>
    <property type="match status" value="1"/>
</dbReference>
<accession>A0A5Q0QH53</accession>
<evidence type="ECO:0000256" key="10">
    <source>
        <dbReference type="ARBA" id="ARBA00023237"/>
    </source>
</evidence>
<sequence length="1016" mass="111376">MQKTLTHLMIWLLAIQMGYAQQKTLTGKVIDQQSKTPISGATVRILPGKTAGKTDSSGVFSIQMPADAKRLSVSVVGFNQLSRPLSVTDNDLTLELVAQTERIEDVVVTAMGIERKAKSLSYSTQVVKGDELTKVKDANPMNNLTGKVSGMQINRSSSGIGGSVNIVLRGFKSNRNNQPLYVIDGLPITNTGGSGSEGAFGGGTDRGDVLSSLNADDIASINVLKGASASALYGSQGANGAIMITTKKGAEGNLKIDVSSSITADQAFYLPKLQYRYGQTTDGSEESWGEKGSFKDPVNDFYNTGTTLINTVSLSGGTNKMQNYFSYGNTTNSGIIPTNKFNQHSLTFRNSTNFFDEKLHFDGSLMYSKQDIHNRPTSGLYFSPIAGMYLFPRGLDFDKYKTYEYRSPTRNLYLQDWWNVNADAGLSGTHHSQNPYWVLHRNPTNQDRDNIIGQAQLRYTITGWLSASARGTINKRWDAFERQVYAGTQGVLSGETIEGKLADNGRMIRDESENTAIYADFLLIGNKTFAEDWDLNFTAGTSINDARSSGWSIDQKKLAVANKFILSNIYRDAPMNSFNETISRRQLQSVFASTNLGYKDKLFLDLTARNDWSSTLANTPQEKKGYFYYSVGLSAIISDLIKLPDFISYSKLRLTMAEVGNDVGVYSTIPVNTLNTGVLTSNVSGPYQGLPLRPEISKSYEIGYEGRFWDNRVNLDVALYKTNTTDQYFAYQGPVGQIYTTVFLNAGNIQNKGIEVALGVDAIKGEKFNWNTNLNFTANRNKILELAPNLGERYSIGGNFNVLRLNGSFGDFWARTFLRDDNGVMVVDDNGRPQVGPEGYIGNNNPKSIVGWNNSFSYGDFGLSFSVDARFGGQVISVTDGYLNSFGVSEESALARDRGGVDIPAVKTDGTPWQGLLPAQAYYTAVGNRDGIIEGQVYGATNIRMREISLSYKLPIQSKAVKAASVSLTGRNLFFFMNDAPYDPELNTTTGAGGQGYDAFALPATRSYGLNLKFTF</sequence>
<dbReference type="AlphaFoldDB" id="A0A5Q0QH53"/>
<evidence type="ECO:0000256" key="3">
    <source>
        <dbReference type="ARBA" id="ARBA00022452"/>
    </source>
</evidence>
<dbReference type="Gene3D" id="2.60.40.1120">
    <property type="entry name" value="Carboxypeptidase-like, regulatory domain"/>
    <property type="match status" value="1"/>
</dbReference>
<keyword evidence="5 11" id="KW-0812">Transmembrane</keyword>
<keyword evidence="3 11" id="KW-1134">Transmembrane beta strand</keyword>
<name>A0A5Q0QH53_9SPHI</name>
<keyword evidence="4" id="KW-0410">Iron transport</keyword>
<protein>
    <submittedName>
        <fullName evidence="13">SusC/RagA family TonB-linked outer membrane protein</fullName>
    </submittedName>
</protein>
<evidence type="ECO:0000259" key="12">
    <source>
        <dbReference type="Pfam" id="PF07715"/>
    </source>
</evidence>
<dbReference type="RefSeq" id="WP_153511904.1">
    <property type="nucleotide sequence ID" value="NZ_CP045652.1"/>
</dbReference>
<keyword evidence="2 11" id="KW-0813">Transport</keyword>
<evidence type="ECO:0000313" key="14">
    <source>
        <dbReference type="Proteomes" id="UP000326921"/>
    </source>
</evidence>
<dbReference type="InterPro" id="IPR008969">
    <property type="entry name" value="CarboxyPept-like_regulatory"/>
</dbReference>
<evidence type="ECO:0000256" key="5">
    <source>
        <dbReference type="ARBA" id="ARBA00022692"/>
    </source>
</evidence>
<dbReference type="SUPFAM" id="SSF56935">
    <property type="entry name" value="Porins"/>
    <property type="match status" value="1"/>
</dbReference>